<feature type="transmembrane region" description="Helical" evidence="1">
    <location>
        <begin position="48"/>
        <end position="71"/>
    </location>
</feature>
<accession>A0A9R1UXT1</accession>
<gene>
    <name evidence="2" type="ORF">LSAT_V11C700349380</name>
</gene>
<keyword evidence="1" id="KW-1133">Transmembrane helix</keyword>
<dbReference type="Proteomes" id="UP000235145">
    <property type="component" value="Unassembled WGS sequence"/>
</dbReference>
<name>A0A9R1UXT1_LACSA</name>
<organism evidence="2 3">
    <name type="scientific">Lactuca sativa</name>
    <name type="common">Garden lettuce</name>
    <dbReference type="NCBI Taxonomy" id="4236"/>
    <lineage>
        <taxon>Eukaryota</taxon>
        <taxon>Viridiplantae</taxon>
        <taxon>Streptophyta</taxon>
        <taxon>Embryophyta</taxon>
        <taxon>Tracheophyta</taxon>
        <taxon>Spermatophyta</taxon>
        <taxon>Magnoliopsida</taxon>
        <taxon>eudicotyledons</taxon>
        <taxon>Gunneridae</taxon>
        <taxon>Pentapetalae</taxon>
        <taxon>asterids</taxon>
        <taxon>campanulids</taxon>
        <taxon>Asterales</taxon>
        <taxon>Asteraceae</taxon>
        <taxon>Cichorioideae</taxon>
        <taxon>Cichorieae</taxon>
        <taxon>Lactucinae</taxon>
        <taxon>Lactuca</taxon>
    </lineage>
</organism>
<keyword evidence="3" id="KW-1185">Reference proteome</keyword>
<evidence type="ECO:0000256" key="1">
    <source>
        <dbReference type="SAM" id="Phobius"/>
    </source>
</evidence>
<dbReference type="EMBL" id="NBSK02000007">
    <property type="protein sequence ID" value="KAJ0194748.1"/>
    <property type="molecule type" value="Genomic_DNA"/>
</dbReference>
<proteinExistence type="predicted"/>
<keyword evidence="1" id="KW-0812">Transmembrane</keyword>
<reference evidence="2 3" key="1">
    <citation type="journal article" date="2017" name="Nat. Commun.">
        <title>Genome assembly with in vitro proximity ligation data and whole-genome triplication in lettuce.</title>
        <authorList>
            <person name="Reyes-Chin-Wo S."/>
            <person name="Wang Z."/>
            <person name="Yang X."/>
            <person name="Kozik A."/>
            <person name="Arikit S."/>
            <person name="Song C."/>
            <person name="Xia L."/>
            <person name="Froenicke L."/>
            <person name="Lavelle D.O."/>
            <person name="Truco M.J."/>
            <person name="Xia R."/>
            <person name="Zhu S."/>
            <person name="Xu C."/>
            <person name="Xu H."/>
            <person name="Xu X."/>
            <person name="Cox K."/>
            <person name="Korf I."/>
            <person name="Meyers B.C."/>
            <person name="Michelmore R.W."/>
        </authorList>
    </citation>
    <scope>NUCLEOTIDE SEQUENCE [LARGE SCALE GENOMIC DNA]</scope>
    <source>
        <strain evidence="3">cv. Salinas</strain>
        <tissue evidence="2">Seedlings</tissue>
    </source>
</reference>
<keyword evidence="1" id="KW-0472">Membrane</keyword>
<evidence type="ECO:0000313" key="2">
    <source>
        <dbReference type="EMBL" id="KAJ0194748.1"/>
    </source>
</evidence>
<protein>
    <submittedName>
        <fullName evidence="2">Uncharacterized protein</fullName>
    </submittedName>
</protein>
<evidence type="ECO:0000313" key="3">
    <source>
        <dbReference type="Proteomes" id="UP000235145"/>
    </source>
</evidence>
<sequence length="223" mass="25260">MISRRQSSNIQLLLVGRHCGRRPTATGRPWMVSKAPGVRPWRVSTRSLYVVCMAYMVYVTVIANIDYVIVWTQCFGILGFKDIYVLTIIKMKILPSIFGSLQVGIRALVFWKLPGITSVDTSPMEMREDEADNDRSLQPTCVEIEPVPEHIVGSNRRSEHERGGIMVSRETYDVRLQSQGQEERITLAVHLGESYQPSCEHPGQGSECSCTQATFKDIRRKID</sequence>
<comment type="caution">
    <text evidence="2">The sequence shown here is derived from an EMBL/GenBank/DDBJ whole genome shotgun (WGS) entry which is preliminary data.</text>
</comment>
<dbReference type="AlphaFoldDB" id="A0A9R1UXT1"/>